<feature type="non-terminal residue" evidence="1">
    <location>
        <position position="1"/>
    </location>
</feature>
<organism evidence="1 2">
    <name type="scientific">Protopolystoma xenopodis</name>
    <dbReference type="NCBI Taxonomy" id="117903"/>
    <lineage>
        <taxon>Eukaryota</taxon>
        <taxon>Metazoa</taxon>
        <taxon>Spiralia</taxon>
        <taxon>Lophotrochozoa</taxon>
        <taxon>Platyhelminthes</taxon>
        <taxon>Monogenea</taxon>
        <taxon>Polyopisthocotylea</taxon>
        <taxon>Polystomatidea</taxon>
        <taxon>Polystomatidae</taxon>
        <taxon>Protopolystoma</taxon>
    </lineage>
</organism>
<gene>
    <name evidence="1" type="ORF">PXEA_LOCUS17266</name>
</gene>
<comment type="caution">
    <text evidence="1">The sequence shown here is derived from an EMBL/GenBank/DDBJ whole genome shotgun (WGS) entry which is preliminary data.</text>
</comment>
<dbReference type="AlphaFoldDB" id="A0A448WZ52"/>
<evidence type="ECO:0000313" key="2">
    <source>
        <dbReference type="Proteomes" id="UP000784294"/>
    </source>
</evidence>
<accession>A0A448WZ52</accession>
<keyword evidence="2" id="KW-1185">Reference proteome</keyword>
<evidence type="ECO:0000313" key="1">
    <source>
        <dbReference type="EMBL" id="VEL23826.1"/>
    </source>
</evidence>
<reference evidence="1" key="1">
    <citation type="submission" date="2018-11" db="EMBL/GenBank/DDBJ databases">
        <authorList>
            <consortium name="Pathogen Informatics"/>
        </authorList>
    </citation>
    <scope>NUCLEOTIDE SEQUENCE</scope>
</reference>
<name>A0A448WZ52_9PLAT</name>
<dbReference type="Proteomes" id="UP000784294">
    <property type="component" value="Unassembled WGS sequence"/>
</dbReference>
<dbReference type="EMBL" id="CAAALY010064202">
    <property type="protein sequence ID" value="VEL23826.1"/>
    <property type="molecule type" value="Genomic_DNA"/>
</dbReference>
<sequence>MPLSPFPYLLRSVVKRNSHTFCSISSQIHLTTAAKFNEISFPLLHLLIKFQICSQVNQPVVLLAFPNAVPVGLDSDWLRLLHNMVTTHRARRPSSLQQTEPLEHTEHRHGVVSLLRRPAAQCLERPDRSV</sequence>
<proteinExistence type="predicted"/>
<protein>
    <submittedName>
        <fullName evidence="1">Uncharacterized protein</fullName>
    </submittedName>
</protein>